<dbReference type="eggNOG" id="COG0019">
    <property type="taxonomic scope" value="Bacteria"/>
</dbReference>
<feature type="modified residue" description="N6-(pyridoxal phosphate)lysine" evidence="3">
    <location>
        <position position="51"/>
    </location>
</feature>
<dbReference type="KEGG" id="sclf:BB341_00065"/>
<dbReference type="GeneID" id="93727915"/>
<evidence type="ECO:0000259" key="4">
    <source>
        <dbReference type="Pfam" id="PF02784"/>
    </source>
</evidence>
<dbReference type="OrthoDB" id="9802241at2"/>
<organism evidence="5 6">
    <name type="scientific">Streptomyces clavuligerus</name>
    <dbReference type="NCBI Taxonomy" id="1901"/>
    <lineage>
        <taxon>Bacteria</taxon>
        <taxon>Bacillati</taxon>
        <taxon>Actinomycetota</taxon>
        <taxon>Actinomycetes</taxon>
        <taxon>Kitasatosporales</taxon>
        <taxon>Streptomycetaceae</taxon>
        <taxon>Streptomyces</taxon>
    </lineage>
</organism>
<keyword evidence="2 3" id="KW-0663">Pyridoxal phosphate</keyword>
<dbReference type="RefSeq" id="WP_003962851.1">
    <property type="nucleotide sequence ID" value="NZ_CM000913.1"/>
</dbReference>
<protein>
    <submittedName>
        <fullName evidence="5">Putative diaminopimelate decarboxylase</fullName>
        <ecNumber evidence="5">4.1.1.20</ecNumber>
    </submittedName>
</protein>
<dbReference type="GO" id="GO:0008836">
    <property type="term" value="F:diaminopimelate decarboxylase activity"/>
    <property type="evidence" value="ECO:0007669"/>
    <property type="project" value="UniProtKB-EC"/>
</dbReference>
<dbReference type="AlphaFoldDB" id="E2Q2R1"/>
<evidence type="ECO:0000313" key="6">
    <source>
        <dbReference type="Proteomes" id="UP000002357"/>
    </source>
</evidence>
<gene>
    <name evidence="5" type="ORF">SCLAV_5705</name>
</gene>
<dbReference type="InterPro" id="IPR029066">
    <property type="entry name" value="PLP-binding_barrel"/>
</dbReference>
<proteinExistence type="predicted"/>
<evidence type="ECO:0000256" key="3">
    <source>
        <dbReference type="PIRSR" id="PIRSR600183-50"/>
    </source>
</evidence>
<dbReference type="EMBL" id="CM000913">
    <property type="protein sequence ID" value="EFG10772.1"/>
    <property type="molecule type" value="Genomic_DNA"/>
</dbReference>
<keyword evidence="5" id="KW-0456">Lyase</keyword>
<accession>E2Q2R1</accession>
<feature type="domain" description="Orn/DAP/Arg decarboxylase 2 N-terminal" evidence="4">
    <location>
        <begin position="27"/>
        <end position="275"/>
    </location>
</feature>
<evidence type="ECO:0000256" key="1">
    <source>
        <dbReference type="ARBA" id="ARBA00001933"/>
    </source>
</evidence>
<dbReference type="EC" id="4.1.1.20" evidence="5"/>
<dbReference type="Gene3D" id="3.20.20.10">
    <property type="entry name" value="Alanine racemase"/>
    <property type="match status" value="1"/>
</dbReference>
<sequence length="430" mass="45540">MTTTPAVRAYARTLAPERLPAYLYDLGALREHAAAVRAALPERVELYYAAKANPETEILTALAPYVDGYEVASGGELAHVARAVPGRPLAFGGPGKTPEEIRAALASGVGRFHVESAHELAVLADLAARARVRARVLLRFNLAVPGELLDGSALAMGGRPAPFGIDPADADAVVRTLTEGSSPWLELFGIHAHLASGLDARRQLAVAASVTRWAAALTARHGVPLREVNVGGGMAVDYARPGERFDWAAYGRGLAALADEHPDTVLRIEPGRALTVYCGWYATDVLDVKRSRGEDFAVVRGGTHHLRTPATKGHDQPCAVLPADDWPHPWPRPATGGPGPVTLVGQLCTPKDLLARAVPLTAPLRAGDRVLFALAGAYAWNISHHDFLMHPRPGFHFLPGDPASAPADARATAVPATALSRRPAADRANI</sequence>
<dbReference type="PANTHER" id="PTHR43727">
    <property type="entry name" value="DIAMINOPIMELATE DECARBOXYLASE"/>
    <property type="match status" value="1"/>
</dbReference>
<comment type="cofactor">
    <cofactor evidence="1 3">
        <name>pyridoxal 5'-phosphate</name>
        <dbReference type="ChEBI" id="CHEBI:597326"/>
    </cofactor>
</comment>
<dbReference type="PANTHER" id="PTHR43727:SF2">
    <property type="entry name" value="GROUP IV DECARBOXYLASE"/>
    <property type="match status" value="1"/>
</dbReference>
<dbReference type="InterPro" id="IPR022644">
    <property type="entry name" value="De-COase2_N"/>
</dbReference>
<dbReference type="InterPro" id="IPR009006">
    <property type="entry name" value="Ala_racemase/Decarboxylase_C"/>
</dbReference>
<dbReference type="Proteomes" id="UP000002357">
    <property type="component" value="Chromosome"/>
</dbReference>
<dbReference type="Gene3D" id="2.40.37.10">
    <property type="entry name" value="Lyase, Ornithine Decarboxylase, Chain A, domain 1"/>
    <property type="match status" value="1"/>
</dbReference>
<dbReference type="SUPFAM" id="SSF50621">
    <property type="entry name" value="Alanine racemase C-terminal domain-like"/>
    <property type="match status" value="1"/>
</dbReference>
<keyword evidence="6" id="KW-1185">Reference proteome</keyword>
<name>E2Q2R1_STRCL</name>
<dbReference type="STRING" id="1901.BB341_00065"/>
<dbReference type="GO" id="GO:0009089">
    <property type="term" value="P:lysine biosynthetic process via diaminopimelate"/>
    <property type="evidence" value="ECO:0007669"/>
    <property type="project" value="TreeGrafter"/>
</dbReference>
<dbReference type="InterPro" id="IPR000183">
    <property type="entry name" value="Orn/DAP/Arg_de-COase"/>
</dbReference>
<dbReference type="PRINTS" id="PR01179">
    <property type="entry name" value="ODADCRBXLASE"/>
</dbReference>
<dbReference type="SUPFAM" id="SSF51419">
    <property type="entry name" value="PLP-binding barrel"/>
    <property type="match status" value="1"/>
</dbReference>
<dbReference type="CDD" id="cd06843">
    <property type="entry name" value="PLPDE_III_PvsE_like"/>
    <property type="match status" value="1"/>
</dbReference>
<evidence type="ECO:0000313" key="5">
    <source>
        <dbReference type="EMBL" id="EFG10772.1"/>
    </source>
</evidence>
<dbReference type="Pfam" id="PF02784">
    <property type="entry name" value="Orn_Arg_deC_N"/>
    <property type="match status" value="1"/>
</dbReference>
<feature type="active site" description="Proton donor" evidence="3">
    <location>
        <position position="348"/>
    </location>
</feature>
<evidence type="ECO:0000256" key="2">
    <source>
        <dbReference type="ARBA" id="ARBA00022898"/>
    </source>
</evidence>
<reference evidence="5 6" key="1">
    <citation type="journal article" date="2010" name="Genome Biol. Evol.">
        <title>The sequence of a 1.8-mb bacterial linear plasmid reveals a rich evolutionary reservoir of secondary metabolic pathways.</title>
        <authorList>
            <person name="Medema M.H."/>
            <person name="Trefzer A."/>
            <person name="Kovalchuk A."/>
            <person name="van den Berg M."/>
            <person name="Mueller U."/>
            <person name="Heijne W."/>
            <person name="Wu L."/>
            <person name="Alam M.T."/>
            <person name="Ronning C.M."/>
            <person name="Nierman W.C."/>
            <person name="Bovenberg R.A.L."/>
            <person name="Breitling R."/>
            <person name="Takano E."/>
        </authorList>
    </citation>
    <scope>NUCLEOTIDE SEQUENCE [LARGE SCALE GENOMIC DNA]</scope>
    <source>
        <strain evidence="6">ATCC 27064 / DSM 738 / JCM 4710 / NBRC 13307 / NCIMB 12785 / NRRL 3585 / VKM Ac-602</strain>
    </source>
</reference>